<dbReference type="AlphaFoldDB" id="A0AAV7HII9"/>
<evidence type="ECO:0000313" key="1">
    <source>
        <dbReference type="EMBL" id="KAH0467318.1"/>
    </source>
</evidence>
<organism evidence="1 2">
    <name type="scientific">Dendrobium chrysotoxum</name>
    <name type="common">Orchid</name>
    <dbReference type="NCBI Taxonomy" id="161865"/>
    <lineage>
        <taxon>Eukaryota</taxon>
        <taxon>Viridiplantae</taxon>
        <taxon>Streptophyta</taxon>
        <taxon>Embryophyta</taxon>
        <taxon>Tracheophyta</taxon>
        <taxon>Spermatophyta</taxon>
        <taxon>Magnoliopsida</taxon>
        <taxon>Liliopsida</taxon>
        <taxon>Asparagales</taxon>
        <taxon>Orchidaceae</taxon>
        <taxon>Epidendroideae</taxon>
        <taxon>Malaxideae</taxon>
        <taxon>Dendrobiinae</taxon>
        <taxon>Dendrobium</taxon>
    </lineage>
</organism>
<accession>A0AAV7HII9</accession>
<comment type="caution">
    <text evidence="1">The sequence shown here is derived from an EMBL/GenBank/DDBJ whole genome shotgun (WGS) entry which is preliminary data.</text>
</comment>
<sequence length="173" mass="20081">MPKDGDGLREFVHPLITDTVSLDSDSEIQPLKIHIPEDILKHAIEKFKKSTTYRQEIESWVQEAAYDKLFDVEVRNLDRQYFEEGFTHDFLKGVQLVQRKTRVSEDFPPYLGDVDLECELKRIFLSDNEDVEIIYTKKMVGAKVKEGVRTNWSEVDGDRQSGVYDILVIIVIS</sequence>
<dbReference type="Proteomes" id="UP000775213">
    <property type="component" value="Unassembled WGS sequence"/>
</dbReference>
<protein>
    <submittedName>
        <fullName evidence="1">Uncharacterized protein</fullName>
    </submittedName>
</protein>
<evidence type="ECO:0000313" key="2">
    <source>
        <dbReference type="Proteomes" id="UP000775213"/>
    </source>
</evidence>
<dbReference type="EMBL" id="JAGFBR010000005">
    <property type="protein sequence ID" value="KAH0467318.1"/>
    <property type="molecule type" value="Genomic_DNA"/>
</dbReference>
<name>A0AAV7HII9_DENCH</name>
<proteinExistence type="predicted"/>
<reference evidence="1 2" key="1">
    <citation type="journal article" date="2021" name="Hortic Res">
        <title>Chromosome-scale assembly of the Dendrobium chrysotoxum genome enhances the understanding of orchid evolution.</title>
        <authorList>
            <person name="Zhang Y."/>
            <person name="Zhang G.Q."/>
            <person name="Zhang D."/>
            <person name="Liu X.D."/>
            <person name="Xu X.Y."/>
            <person name="Sun W.H."/>
            <person name="Yu X."/>
            <person name="Zhu X."/>
            <person name="Wang Z.W."/>
            <person name="Zhao X."/>
            <person name="Zhong W.Y."/>
            <person name="Chen H."/>
            <person name="Yin W.L."/>
            <person name="Huang T."/>
            <person name="Niu S.C."/>
            <person name="Liu Z.J."/>
        </authorList>
    </citation>
    <scope>NUCLEOTIDE SEQUENCE [LARGE SCALE GENOMIC DNA]</scope>
    <source>
        <strain evidence="1">Lindl</strain>
    </source>
</reference>
<keyword evidence="2" id="KW-1185">Reference proteome</keyword>
<gene>
    <name evidence="1" type="ORF">IEQ34_004556</name>
</gene>